<organism evidence="5 6">
    <name type="scientific">Oryza rufipogon</name>
    <name type="common">Brownbeard rice</name>
    <name type="synonym">Asian wild rice</name>
    <dbReference type="NCBI Taxonomy" id="4529"/>
    <lineage>
        <taxon>Eukaryota</taxon>
        <taxon>Viridiplantae</taxon>
        <taxon>Streptophyta</taxon>
        <taxon>Embryophyta</taxon>
        <taxon>Tracheophyta</taxon>
        <taxon>Spermatophyta</taxon>
        <taxon>Magnoliopsida</taxon>
        <taxon>Liliopsida</taxon>
        <taxon>Poales</taxon>
        <taxon>Poaceae</taxon>
        <taxon>BOP clade</taxon>
        <taxon>Oryzoideae</taxon>
        <taxon>Oryzeae</taxon>
        <taxon>Oryzinae</taxon>
        <taxon>Oryza</taxon>
    </lineage>
</organism>
<comment type="function">
    <text evidence="3">Hydrolase that can remove conjugated ubiquitin from proteins and may therefore play an important regulatory role at the level of protein turnover by preventing degradation.</text>
</comment>
<dbReference type="PANTHER" id="PTHR13312">
    <property type="entry name" value="HIV-INDUCED PROTEIN-7-LIKE PROTEASE"/>
    <property type="match status" value="1"/>
</dbReference>
<dbReference type="Gene3D" id="3.90.70.80">
    <property type="match status" value="1"/>
</dbReference>
<evidence type="ECO:0000256" key="3">
    <source>
        <dbReference type="RuleBase" id="RU367104"/>
    </source>
</evidence>
<dbReference type="CDD" id="cd22760">
    <property type="entry name" value="OTU_plant_OTU4-like"/>
    <property type="match status" value="1"/>
</dbReference>
<dbReference type="InterPro" id="IPR038765">
    <property type="entry name" value="Papain-like_cys_pep_sf"/>
</dbReference>
<dbReference type="STRING" id="4529.A0A0E0QKY3"/>
<comment type="subcellular location">
    <subcellularLocation>
        <location evidence="3">Cytoplasm</location>
    </subcellularLocation>
</comment>
<dbReference type="PANTHER" id="PTHR13312:SF5">
    <property type="entry name" value="UBIQUITIN THIOESTERASE OTU"/>
    <property type="match status" value="1"/>
</dbReference>
<dbReference type="EnsemblPlants" id="ORUFI08G22180.1">
    <property type="protein sequence ID" value="ORUFI08G22180.1"/>
    <property type="gene ID" value="ORUFI08G22180"/>
</dbReference>
<keyword evidence="2 3" id="KW-0378">Hydrolase</keyword>
<dbReference type="eggNOG" id="KOG2606">
    <property type="taxonomic scope" value="Eukaryota"/>
</dbReference>
<keyword evidence="3" id="KW-0788">Thiol protease</keyword>
<dbReference type="SUPFAM" id="SSF54001">
    <property type="entry name" value="Cysteine proteinases"/>
    <property type="match status" value="1"/>
</dbReference>
<evidence type="ECO:0000259" key="4">
    <source>
        <dbReference type="PROSITE" id="PS50802"/>
    </source>
</evidence>
<evidence type="ECO:0000313" key="6">
    <source>
        <dbReference type="Proteomes" id="UP000008022"/>
    </source>
</evidence>
<dbReference type="EC" id="3.4.19.12" evidence="3"/>
<dbReference type="GO" id="GO:0036503">
    <property type="term" value="P:ERAD pathway"/>
    <property type="evidence" value="ECO:0007669"/>
    <property type="project" value="TreeGrafter"/>
</dbReference>
<name>A0A0E0QKY3_ORYRU</name>
<evidence type="ECO:0000256" key="2">
    <source>
        <dbReference type="ARBA" id="ARBA00022801"/>
    </source>
</evidence>
<dbReference type="GO" id="GO:0016579">
    <property type="term" value="P:protein deubiquitination"/>
    <property type="evidence" value="ECO:0007669"/>
    <property type="project" value="TreeGrafter"/>
</dbReference>
<dbReference type="Pfam" id="PF02338">
    <property type="entry name" value="OTU"/>
    <property type="match status" value="1"/>
</dbReference>
<dbReference type="AlphaFoldDB" id="A0A0E0QKY3"/>
<proteinExistence type="predicted"/>
<dbReference type="GO" id="GO:0005829">
    <property type="term" value="C:cytosol"/>
    <property type="evidence" value="ECO:0007669"/>
    <property type="project" value="TreeGrafter"/>
</dbReference>
<dbReference type="FunFam" id="3.90.70.80:FF:000007">
    <property type="entry name" value="OTU domain-containing protein"/>
    <property type="match status" value="1"/>
</dbReference>
<keyword evidence="3" id="KW-0833">Ubl conjugation pathway</keyword>
<evidence type="ECO:0000313" key="5">
    <source>
        <dbReference type="EnsemblPlants" id="ORUFI08G22180.1"/>
    </source>
</evidence>
<accession>A0A0E0QKY3</accession>
<dbReference type="GO" id="GO:0004843">
    <property type="term" value="F:cysteine-type deubiquitinase activity"/>
    <property type="evidence" value="ECO:0007669"/>
    <property type="project" value="UniProtKB-UniRule"/>
</dbReference>
<dbReference type="Gramene" id="ORUFI08G22180.1">
    <property type="protein sequence ID" value="ORUFI08G22180.1"/>
    <property type="gene ID" value="ORUFI08G22180"/>
</dbReference>
<dbReference type="Proteomes" id="UP000008022">
    <property type="component" value="Unassembled WGS sequence"/>
</dbReference>
<comment type="catalytic activity">
    <reaction evidence="1 3">
        <text>Thiol-dependent hydrolysis of ester, thioester, amide, peptide and isopeptide bonds formed by the C-terminal Gly of ubiquitin (a 76-residue protein attached to proteins as an intracellular targeting signal).</text>
        <dbReference type="EC" id="3.4.19.12"/>
    </reaction>
</comment>
<dbReference type="PROSITE" id="PS50802">
    <property type="entry name" value="OTU"/>
    <property type="match status" value="1"/>
</dbReference>
<sequence length="423" mass="46495">MASPSLAAANTPREILLLLLLPRRSEIEAHTPPFTSPSLLLAAQGKGKGGGILAYIGPRGASASSLLLLVLFAGIEGNSFFFLRWIWFGWFAADIGWTGCGSTHLQSICGDLLNFHGGLTQSLGLRKCSRSQTSSYNVKLGLVDCSLHRNIKSSDRPSLRYFVSLVGRQFRCGLSGKEGSLNMKLDMPSRDNFSSMSWKWRGLHQKIGGTTSGLCLGFAVSGIANAEVPVEISISNSAASTSSTHGKEVYTDYSVTGIPGDGRCLFRSVIHGACIRAGRPIPNEDLQRKLADELRAMVADEFVKRREESEWFIEGDFDTYVSHIRHPHVWGGEPELFMASHVLEMPITVYMHDEDAGGLITIAEYGQQYGKEDPIQVLYDGFAHYDAVQIPAKKCSREMTSEFLKFQGSNGSRHRLLNRDGNR</sequence>
<protein>
    <recommendedName>
        <fullName evidence="3">Ubiquitin thioesterase OTU</fullName>
        <ecNumber evidence="3">3.4.19.12</ecNumber>
    </recommendedName>
</protein>
<keyword evidence="3" id="KW-0645">Protease</keyword>
<keyword evidence="3" id="KW-0963">Cytoplasm</keyword>
<dbReference type="InterPro" id="IPR047947">
    <property type="entry name" value="OTU4_OTU"/>
</dbReference>
<dbReference type="InterPro" id="IPR003323">
    <property type="entry name" value="OTU_dom"/>
</dbReference>
<reference evidence="5" key="2">
    <citation type="submission" date="2015-06" db="UniProtKB">
        <authorList>
            <consortium name="EnsemblPlants"/>
        </authorList>
    </citation>
    <scope>IDENTIFICATION</scope>
</reference>
<feature type="domain" description="OTU" evidence="4">
    <location>
        <begin position="253"/>
        <end position="391"/>
    </location>
</feature>
<reference evidence="6" key="1">
    <citation type="submission" date="2013-06" db="EMBL/GenBank/DDBJ databases">
        <authorList>
            <person name="Zhao Q."/>
        </authorList>
    </citation>
    <scope>NUCLEOTIDE SEQUENCE</scope>
    <source>
        <strain evidence="6">cv. W1943</strain>
    </source>
</reference>
<dbReference type="GO" id="GO:0005634">
    <property type="term" value="C:nucleus"/>
    <property type="evidence" value="ECO:0007669"/>
    <property type="project" value="TreeGrafter"/>
</dbReference>
<keyword evidence="6" id="KW-1185">Reference proteome</keyword>
<dbReference type="OMA" id="GRQFRCG"/>
<evidence type="ECO:0000256" key="1">
    <source>
        <dbReference type="ARBA" id="ARBA00000707"/>
    </source>
</evidence>
<dbReference type="GO" id="GO:0030968">
    <property type="term" value="P:endoplasmic reticulum unfolded protein response"/>
    <property type="evidence" value="ECO:0007669"/>
    <property type="project" value="TreeGrafter"/>
</dbReference>